<dbReference type="Gramene" id="AET1Gv20054600.2">
    <property type="protein sequence ID" value="AET1Gv20054600.2"/>
    <property type="gene ID" value="AET1Gv20054600"/>
</dbReference>
<organism evidence="14 15">
    <name type="scientific">Aegilops tauschii subsp. strangulata</name>
    <name type="common">Goatgrass</name>
    <dbReference type="NCBI Taxonomy" id="200361"/>
    <lineage>
        <taxon>Eukaryota</taxon>
        <taxon>Viridiplantae</taxon>
        <taxon>Streptophyta</taxon>
        <taxon>Embryophyta</taxon>
        <taxon>Tracheophyta</taxon>
        <taxon>Spermatophyta</taxon>
        <taxon>Magnoliopsida</taxon>
        <taxon>Liliopsida</taxon>
        <taxon>Poales</taxon>
        <taxon>Poaceae</taxon>
        <taxon>BOP clade</taxon>
        <taxon>Pooideae</taxon>
        <taxon>Triticodae</taxon>
        <taxon>Triticeae</taxon>
        <taxon>Triticinae</taxon>
        <taxon>Aegilops</taxon>
    </lineage>
</organism>
<evidence type="ECO:0000256" key="1">
    <source>
        <dbReference type="ARBA" id="ARBA00009718"/>
    </source>
</evidence>
<dbReference type="Proteomes" id="UP000015105">
    <property type="component" value="Chromosome 1D"/>
</dbReference>
<evidence type="ECO:0000256" key="6">
    <source>
        <dbReference type="ARBA" id="ARBA00022801"/>
    </source>
</evidence>
<dbReference type="Pfam" id="PF04438">
    <property type="entry name" value="zf-HIT"/>
    <property type="match status" value="1"/>
</dbReference>
<comment type="catalytic activity">
    <reaction evidence="11">
        <text>ATP + H2O = ADP + phosphate + H(+)</text>
        <dbReference type="Rhea" id="RHEA:13065"/>
        <dbReference type="ChEBI" id="CHEBI:15377"/>
        <dbReference type="ChEBI" id="CHEBI:15378"/>
        <dbReference type="ChEBI" id="CHEBI:30616"/>
        <dbReference type="ChEBI" id="CHEBI:43474"/>
        <dbReference type="ChEBI" id="CHEBI:456216"/>
        <dbReference type="EC" id="3.6.4.13"/>
    </reaction>
</comment>
<dbReference type="GO" id="GO:0003724">
    <property type="term" value="F:RNA helicase activity"/>
    <property type="evidence" value="ECO:0007669"/>
    <property type="project" value="UniProtKB-EC"/>
</dbReference>
<keyword evidence="6" id="KW-0378">Hydrolase</keyword>
<keyword evidence="4" id="KW-0547">Nucleotide-binding</keyword>
<dbReference type="FunFam" id="3.30.60.220:FF:000002">
    <property type="entry name" value="DEAD-box ATP-dependent RNA helicase 41"/>
    <property type="match status" value="1"/>
</dbReference>
<evidence type="ECO:0000256" key="7">
    <source>
        <dbReference type="ARBA" id="ARBA00022806"/>
    </source>
</evidence>
<dbReference type="GO" id="GO:0005524">
    <property type="term" value="F:ATP binding"/>
    <property type="evidence" value="ECO:0007669"/>
    <property type="project" value="UniProtKB-KW"/>
</dbReference>
<evidence type="ECO:0000256" key="5">
    <source>
        <dbReference type="ARBA" id="ARBA00022771"/>
    </source>
</evidence>
<evidence type="ECO:0000313" key="15">
    <source>
        <dbReference type="Proteomes" id="UP000015105"/>
    </source>
</evidence>
<dbReference type="GO" id="GO:0003723">
    <property type="term" value="F:RNA binding"/>
    <property type="evidence" value="ECO:0007669"/>
    <property type="project" value="UniProtKB-KW"/>
</dbReference>
<reference evidence="14" key="5">
    <citation type="journal article" date="2021" name="G3 (Bethesda)">
        <title>Aegilops tauschii genome assembly Aet v5.0 features greater sequence contiguity and improved annotation.</title>
        <authorList>
            <person name="Wang L."/>
            <person name="Zhu T."/>
            <person name="Rodriguez J.C."/>
            <person name="Deal K.R."/>
            <person name="Dubcovsky J."/>
            <person name="McGuire P.E."/>
            <person name="Lux T."/>
            <person name="Spannagl M."/>
            <person name="Mayer K.F.X."/>
            <person name="Baldrich P."/>
            <person name="Meyers B.C."/>
            <person name="Huo N."/>
            <person name="Gu Y.Q."/>
            <person name="Zhou H."/>
            <person name="Devos K.M."/>
            <person name="Bennetzen J.L."/>
            <person name="Unver T."/>
            <person name="Budak H."/>
            <person name="Gulick P.J."/>
            <person name="Galiba G."/>
            <person name="Kalapos B."/>
            <person name="Nelson D.R."/>
            <person name="Li P."/>
            <person name="You F.M."/>
            <person name="Luo M.C."/>
            <person name="Dvorak J."/>
        </authorList>
    </citation>
    <scope>NUCLEOTIDE SEQUENCE [LARGE SCALE GENOMIC DNA]</scope>
    <source>
        <strain evidence="14">cv. AL8/78</strain>
    </source>
</reference>
<dbReference type="EnsemblPlants" id="AET1Gv20054600.2">
    <property type="protein sequence ID" value="AET1Gv20054600.2"/>
    <property type="gene ID" value="AET1Gv20054600"/>
</dbReference>
<feature type="domain" description="HIT-type" evidence="13">
    <location>
        <begin position="41"/>
        <end position="68"/>
    </location>
</feature>
<keyword evidence="15" id="KW-1185">Reference proteome</keyword>
<evidence type="ECO:0000256" key="2">
    <source>
        <dbReference type="ARBA" id="ARBA00012552"/>
    </source>
</evidence>
<reference evidence="14" key="4">
    <citation type="submission" date="2019-03" db="UniProtKB">
        <authorList>
            <consortium name="EnsemblPlants"/>
        </authorList>
    </citation>
    <scope>IDENTIFICATION</scope>
</reference>
<sequence length="175" mass="19254">PSLCSTFQSRNQIILFMISVTLADLRVKERCFEQREALPGEPRCVMCGPYGEYICDQTDDDICGVECKTALLARIAAETKIPVKAPARINVPFGDESFCVRDNNFPDIPSLHASQIASLRKKLDICVKGEAVPDPVMCFSSCDLPEKLVHSLEAAGIRIHYAYSGADANDPCINE</sequence>
<proteinExistence type="inferred from homology"/>
<dbReference type="PANTHER" id="PTHR48453:SF1">
    <property type="entry name" value="CCHC-TYPE DOMAIN-CONTAINING PROTEIN"/>
    <property type="match status" value="1"/>
</dbReference>
<accession>A0A452XLP6</accession>
<keyword evidence="7" id="KW-0347">Helicase</keyword>
<dbReference type="Gene3D" id="3.30.60.220">
    <property type="match status" value="1"/>
</dbReference>
<comment type="similarity">
    <text evidence="1">Belongs to the DEAD box helicase family. DDX59 subfamily.</text>
</comment>
<dbReference type="GO" id="GO:0016787">
    <property type="term" value="F:hydrolase activity"/>
    <property type="evidence" value="ECO:0007669"/>
    <property type="project" value="UniProtKB-KW"/>
</dbReference>
<reference evidence="15" key="1">
    <citation type="journal article" date="2014" name="Science">
        <title>Ancient hybridizations among the ancestral genomes of bread wheat.</title>
        <authorList>
            <consortium name="International Wheat Genome Sequencing Consortium,"/>
            <person name="Marcussen T."/>
            <person name="Sandve S.R."/>
            <person name="Heier L."/>
            <person name="Spannagl M."/>
            <person name="Pfeifer M."/>
            <person name="Jakobsen K.S."/>
            <person name="Wulff B.B."/>
            <person name="Steuernagel B."/>
            <person name="Mayer K.F."/>
            <person name="Olsen O.A."/>
        </authorList>
    </citation>
    <scope>NUCLEOTIDE SEQUENCE [LARGE SCALE GENOMIC DNA]</scope>
    <source>
        <strain evidence="15">cv. AL8/78</strain>
    </source>
</reference>
<evidence type="ECO:0000256" key="3">
    <source>
        <dbReference type="ARBA" id="ARBA00022723"/>
    </source>
</evidence>
<dbReference type="AlphaFoldDB" id="A0A452XLP6"/>
<evidence type="ECO:0000256" key="10">
    <source>
        <dbReference type="ARBA" id="ARBA00022884"/>
    </source>
</evidence>
<evidence type="ECO:0000313" key="14">
    <source>
        <dbReference type="EnsemblPlants" id="AET1Gv20054600.2"/>
    </source>
</evidence>
<protein>
    <recommendedName>
        <fullName evidence="12">DEAD-box ATP-dependent RNA helicase 41</fullName>
        <ecNumber evidence="2">3.6.4.13</ecNumber>
    </recommendedName>
</protein>
<dbReference type="GO" id="GO:0008270">
    <property type="term" value="F:zinc ion binding"/>
    <property type="evidence" value="ECO:0007669"/>
    <property type="project" value="UniProtKB-KW"/>
</dbReference>
<reference evidence="14" key="3">
    <citation type="journal article" date="2017" name="Nature">
        <title>Genome sequence of the progenitor of the wheat D genome Aegilops tauschii.</title>
        <authorList>
            <person name="Luo M.C."/>
            <person name="Gu Y.Q."/>
            <person name="Puiu D."/>
            <person name="Wang H."/>
            <person name="Twardziok S.O."/>
            <person name="Deal K.R."/>
            <person name="Huo N."/>
            <person name="Zhu T."/>
            <person name="Wang L."/>
            <person name="Wang Y."/>
            <person name="McGuire P.E."/>
            <person name="Liu S."/>
            <person name="Long H."/>
            <person name="Ramasamy R.K."/>
            <person name="Rodriguez J.C."/>
            <person name="Van S.L."/>
            <person name="Yuan L."/>
            <person name="Wang Z."/>
            <person name="Xia Z."/>
            <person name="Xiao L."/>
            <person name="Anderson O.D."/>
            <person name="Ouyang S."/>
            <person name="Liang Y."/>
            <person name="Zimin A.V."/>
            <person name="Pertea G."/>
            <person name="Qi P."/>
            <person name="Bennetzen J.L."/>
            <person name="Dai X."/>
            <person name="Dawson M.W."/>
            <person name="Muller H.G."/>
            <person name="Kugler K."/>
            <person name="Rivarola-Duarte L."/>
            <person name="Spannagl M."/>
            <person name="Mayer K.F.X."/>
            <person name="Lu F.H."/>
            <person name="Bevan M.W."/>
            <person name="Leroy P."/>
            <person name="Li P."/>
            <person name="You F.M."/>
            <person name="Sun Q."/>
            <person name="Liu Z."/>
            <person name="Lyons E."/>
            <person name="Wicker T."/>
            <person name="Salzberg S.L."/>
            <person name="Devos K.M."/>
            <person name="Dvorak J."/>
        </authorList>
    </citation>
    <scope>NUCLEOTIDE SEQUENCE [LARGE SCALE GENOMIC DNA]</scope>
    <source>
        <strain evidence="14">cv. AL8/78</strain>
    </source>
</reference>
<dbReference type="InterPro" id="IPR007529">
    <property type="entry name" value="Znf_HIT"/>
</dbReference>
<evidence type="ECO:0000256" key="9">
    <source>
        <dbReference type="ARBA" id="ARBA00022840"/>
    </source>
</evidence>
<name>A0A452XLP6_AEGTS</name>
<evidence type="ECO:0000256" key="11">
    <source>
        <dbReference type="ARBA" id="ARBA00047984"/>
    </source>
</evidence>
<evidence type="ECO:0000256" key="8">
    <source>
        <dbReference type="ARBA" id="ARBA00022833"/>
    </source>
</evidence>
<keyword evidence="3" id="KW-0479">Metal-binding</keyword>
<keyword evidence="5" id="KW-0863">Zinc-finger</keyword>
<dbReference type="CDD" id="cd23022">
    <property type="entry name" value="zf-HIT_DDX59"/>
    <property type="match status" value="1"/>
</dbReference>
<evidence type="ECO:0000256" key="12">
    <source>
        <dbReference type="ARBA" id="ARBA00068841"/>
    </source>
</evidence>
<dbReference type="EC" id="3.6.4.13" evidence="2"/>
<keyword evidence="8" id="KW-0862">Zinc</keyword>
<dbReference type="STRING" id="200361.A0A452XLP6"/>
<reference evidence="15" key="2">
    <citation type="journal article" date="2017" name="Nat. Plants">
        <title>The Aegilops tauschii genome reveals multiple impacts of transposons.</title>
        <authorList>
            <person name="Zhao G."/>
            <person name="Zou C."/>
            <person name="Li K."/>
            <person name="Wang K."/>
            <person name="Li T."/>
            <person name="Gao L."/>
            <person name="Zhang X."/>
            <person name="Wang H."/>
            <person name="Yang Z."/>
            <person name="Liu X."/>
            <person name="Jiang W."/>
            <person name="Mao L."/>
            <person name="Kong X."/>
            <person name="Jiao Y."/>
            <person name="Jia J."/>
        </authorList>
    </citation>
    <scope>NUCLEOTIDE SEQUENCE [LARGE SCALE GENOMIC DNA]</scope>
    <source>
        <strain evidence="15">cv. AL8/78</strain>
    </source>
</reference>
<dbReference type="PANTHER" id="PTHR48453">
    <property type="entry name" value="CCHC-TYPE DOMAIN-CONTAINING PROTEIN"/>
    <property type="match status" value="1"/>
</dbReference>
<evidence type="ECO:0000259" key="13">
    <source>
        <dbReference type="Pfam" id="PF04438"/>
    </source>
</evidence>
<keyword evidence="10" id="KW-0694">RNA-binding</keyword>
<keyword evidence="9" id="KW-0067">ATP-binding</keyword>
<evidence type="ECO:0000256" key="4">
    <source>
        <dbReference type="ARBA" id="ARBA00022741"/>
    </source>
</evidence>